<feature type="domain" description="HTH lacI-type" evidence="5">
    <location>
        <begin position="38"/>
        <end position="93"/>
    </location>
</feature>
<dbReference type="PANTHER" id="PTHR30146:SF138">
    <property type="entry name" value="TRANSCRIPTIONAL REGULATORY PROTEIN"/>
    <property type="match status" value="1"/>
</dbReference>
<evidence type="ECO:0000256" key="1">
    <source>
        <dbReference type="ARBA" id="ARBA00023015"/>
    </source>
</evidence>
<evidence type="ECO:0000256" key="4">
    <source>
        <dbReference type="SAM" id="MobiDB-lite"/>
    </source>
</evidence>
<dbReference type="PROSITE" id="PS50932">
    <property type="entry name" value="HTH_LACI_2"/>
    <property type="match status" value="1"/>
</dbReference>
<keyword evidence="3" id="KW-0804">Transcription</keyword>
<dbReference type="Pfam" id="PF00356">
    <property type="entry name" value="LacI"/>
    <property type="match status" value="1"/>
</dbReference>
<proteinExistence type="predicted"/>
<gene>
    <name evidence="6" type="ORF">CSO01_04810</name>
</gene>
<keyword evidence="7" id="KW-1185">Reference proteome</keyword>
<dbReference type="Pfam" id="PF13377">
    <property type="entry name" value="Peripla_BP_3"/>
    <property type="match status" value="1"/>
</dbReference>
<dbReference type="InterPro" id="IPR010982">
    <property type="entry name" value="Lambda_DNA-bd_dom_sf"/>
</dbReference>
<keyword evidence="1" id="KW-0805">Transcription regulation</keyword>
<evidence type="ECO:0000256" key="3">
    <source>
        <dbReference type="ARBA" id="ARBA00023163"/>
    </source>
</evidence>
<sequence length="385" mass="39790">MRIPTILRVRWPLRQPRPPRPAGRRRPTGGGPLSSQRPTLADVAAAAGVSVSTASLAFSGAGPIAAATRQRVLDAATALDYAGPNPLGRQLRRGRSGIVGVVVGDALRRSFRDPVSVQVLDGLVGTLGALDLGVLLIPNSCDAGAPAVDPLLESAAMDVAVLLWGGTTDAEVLGALRRRGVPTVLVEGSRTADVPVVGIDDRGGMARLARHLTDLGHRRISVVTLPFSRERHEGLVDEADRHEPAWVITGRRLAGVLDAGVVPHSVWETPASLVEHGAVAGRALLTAPEPPTAILCQSDLLASGVVLAARELGLRVPQDVSVAGFDGLDLPWLAPDVLTSVVQPLAEKGAAAGHAVEALLAGEQPANVELPVTLRIGTTTGPAPA</sequence>
<dbReference type="PANTHER" id="PTHR30146">
    <property type="entry name" value="LACI-RELATED TRANSCRIPTIONAL REPRESSOR"/>
    <property type="match status" value="1"/>
</dbReference>
<dbReference type="InterPro" id="IPR046335">
    <property type="entry name" value="LacI/GalR-like_sensor"/>
</dbReference>
<protein>
    <submittedName>
        <fullName evidence="6">Transcriptional regulator</fullName>
    </submittedName>
</protein>
<evidence type="ECO:0000256" key="2">
    <source>
        <dbReference type="ARBA" id="ARBA00023125"/>
    </source>
</evidence>
<dbReference type="InterPro" id="IPR028082">
    <property type="entry name" value="Peripla_BP_I"/>
</dbReference>
<dbReference type="Gene3D" id="3.40.50.2300">
    <property type="match status" value="2"/>
</dbReference>
<dbReference type="SUPFAM" id="SSF53822">
    <property type="entry name" value="Periplasmic binding protein-like I"/>
    <property type="match status" value="1"/>
</dbReference>
<reference evidence="6 7" key="1">
    <citation type="submission" date="2019-07" db="EMBL/GenBank/DDBJ databases">
        <title>Whole genome shotgun sequence of Cellulomonas soli NBRC 109434.</title>
        <authorList>
            <person name="Hosoyama A."/>
            <person name="Uohara A."/>
            <person name="Ohji S."/>
            <person name="Ichikawa N."/>
        </authorList>
    </citation>
    <scope>NUCLEOTIDE SEQUENCE [LARGE SCALE GENOMIC DNA]</scope>
    <source>
        <strain evidence="6 7">NBRC 109434</strain>
    </source>
</reference>
<accession>A0A512P989</accession>
<evidence type="ECO:0000313" key="6">
    <source>
        <dbReference type="EMBL" id="GEP67766.1"/>
    </source>
</evidence>
<evidence type="ECO:0000259" key="5">
    <source>
        <dbReference type="PROSITE" id="PS50932"/>
    </source>
</evidence>
<dbReference type="EMBL" id="BKAL01000001">
    <property type="protein sequence ID" value="GEP67766.1"/>
    <property type="molecule type" value="Genomic_DNA"/>
</dbReference>
<dbReference type="SMART" id="SM00354">
    <property type="entry name" value="HTH_LACI"/>
    <property type="match status" value="1"/>
</dbReference>
<dbReference type="CDD" id="cd06279">
    <property type="entry name" value="PBP1_LacI-like"/>
    <property type="match status" value="1"/>
</dbReference>
<name>A0A512P989_9CELL</name>
<dbReference type="InterPro" id="IPR000843">
    <property type="entry name" value="HTH_LacI"/>
</dbReference>
<dbReference type="Gene3D" id="1.10.260.40">
    <property type="entry name" value="lambda repressor-like DNA-binding domains"/>
    <property type="match status" value="1"/>
</dbReference>
<comment type="caution">
    <text evidence="6">The sequence shown here is derived from an EMBL/GenBank/DDBJ whole genome shotgun (WGS) entry which is preliminary data.</text>
</comment>
<dbReference type="CDD" id="cd01392">
    <property type="entry name" value="HTH_LacI"/>
    <property type="match status" value="1"/>
</dbReference>
<dbReference type="AlphaFoldDB" id="A0A512P989"/>
<organism evidence="6 7">
    <name type="scientific">Cellulomonas soli</name>
    <dbReference type="NCBI Taxonomy" id="931535"/>
    <lineage>
        <taxon>Bacteria</taxon>
        <taxon>Bacillati</taxon>
        <taxon>Actinomycetota</taxon>
        <taxon>Actinomycetes</taxon>
        <taxon>Micrococcales</taxon>
        <taxon>Cellulomonadaceae</taxon>
        <taxon>Cellulomonas</taxon>
    </lineage>
</organism>
<dbReference type="SUPFAM" id="SSF47413">
    <property type="entry name" value="lambda repressor-like DNA-binding domains"/>
    <property type="match status" value="1"/>
</dbReference>
<feature type="region of interest" description="Disordered" evidence="4">
    <location>
        <begin position="13"/>
        <end position="39"/>
    </location>
</feature>
<keyword evidence="2" id="KW-0238">DNA-binding</keyword>
<dbReference type="GO" id="GO:0000976">
    <property type="term" value="F:transcription cis-regulatory region binding"/>
    <property type="evidence" value="ECO:0007669"/>
    <property type="project" value="TreeGrafter"/>
</dbReference>
<dbReference type="GO" id="GO:0003700">
    <property type="term" value="F:DNA-binding transcription factor activity"/>
    <property type="evidence" value="ECO:0007669"/>
    <property type="project" value="TreeGrafter"/>
</dbReference>
<evidence type="ECO:0000313" key="7">
    <source>
        <dbReference type="Proteomes" id="UP000321798"/>
    </source>
</evidence>
<dbReference type="Proteomes" id="UP000321798">
    <property type="component" value="Unassembled WGS sequence"/>
</dbReference>